<dbReference type="InterPro" id="IPR047048">
    <property type="entry name" value="TlyA"/>
</dbReference>
<dbReference type="PANTHER" id="PTHR32319">
    <property type="entry name" value="BACTERIAL HEMOLYSIN-LIKE PROTEIN"/>
    <property type="match status" value="1"/>
</dbReference>
<feature type="domain" description="Ribosomal RNA methyltransferase FtsJ" evidence="3">
    <location>
        <begin position="58"/>
        <end position="239"/>
    </location>
</feature>
<reference evidence="4 5" key="2">
    <citation type="journal article" date="2010" name="J. Bacteriol.">
        <title>Genome sequence of the polysaccharide-degrading, thermophilic anaerobe Spirochaeta thermophila DSM 6192.</title>
        <authorList>
            <person name="Angelov A."/>
            <person name="Liebl S."/>
            <person name="Ballschmiter M."/>
            <person name="Bomeke M."/>
            <person name="Lehmann R."/>
            <person name="Liesegang H."/>
            <person name="Daniel R."/>
            <person name="Liebl W."/>
        </authorList>
    </citation>
    <scope>NUCLEOTIDE SEQUENCE [LARGE SCALE GENOMIC DNA]</scope>
    <source>
        <strain evidence="5">ATCC 49972 / DSM 6192 / RI 19.B1</strain>
    </source>
</reference>
<protein>
    <submittedName>
        <fullName evidence="4">Hemolysin</fullName>
    </submittedName>
</protein>
<gene>
    <name evidence="4" type="ordered locus">STHERM_c13010</name>
</gene>
<dbReference type="SUPFAM" id="SSF53335">
    <property type="entry name" value="S-adenosyl-L-methionine-dependent methyltransferases"/>
    <property type="match status" value="1"/>
</dbReference>
<dbReference type="PaxDb" id="665571-STHERM_c13010"/>
<dbReference type="Proteomes" id="UP000001296">
    <property type="component" value="Chromosome"/>
</dbReference>
<dbReference type="InterPro" id="IPR002877">
    <property type="entry name" value="RNA_MeTrfase_FtsJ_dom"/>
</dbReference>
<dbReference type="InterPro" id="IPR004538">
    <property type="entry name" value="Hemolysin_A/TlyA"/>
</dbReference>
<dbReference type="Pfam" id="PF01728">
    <property type="entry name" value="FtsJ"/>
    <property type="match status" value="1"/>
</dbReference>
<name>E0RTL1_WINT6</name>
<dbReference type="GO" id="GO:0008168">
    <property type="term" value="F:methyltransferase activity"/>
    <property type="evidence" value="ECO:0007669"/>
    <property type="project" value="InterPro"/>
</dbReference>
<dbReference type="KEGG" id="sta:STHERM_c13010"/>
<dbReference type="PANTHER" id="PTHR32319:SF0">
    <property type="entry name" value="BACTERIAL HEMOLYSIN-LIKE PROTEIN"/>
    <property type="match status" value="1"/>
</dbReference>
<dbReference type="eggNOG" id="COG1189">
    <property type="taxonomic scope" value="Bacteria"/>
</dbReference>
<dbReference type="AlphaFoldDB" id="E0RTL1"/>
<dbReference type="GO" id="GO:0032259">
    <property type="term" value="P:methylation"/>
    <property type="evidence" value="ECO:0007669"/>
    <property type="project" value="InterPro"/>
</dbReference>
<dbReference type="PROSITE" id="PS50889">
    <property type="entry name" value="S4"/>
    <property type="match status" value="1"/>
</dbReference>
<keyword evidence="1 2" id="KW-0694">RNA-binding</keyword>
<evidence type="ECO:0000256" key="2">
    <source>
        <dbReference type="PROSITE-ProRule" id="PRU00182"/>
    </source>
</evidence>
<dbReference type="Gene3D" id="3.40.50.150">
    <property type="entry name" value="Vaccinia Virus protein VP39"/>
    <property type="match status" value="1"/>
</dbReference>
<dbReference type="RefSeq" id="WP_013314083.1">
    <property type="nucleotide sequence ID" value="NC_014484.1"/>
</dbReference>
<reference key="1">
    <citation type="submission" date="2009-08" db="EMBL/GenBank/DDBJ databases">
        <title>The genome sequence of Spirochaeta thermophila DSM6192.</title>
        <authorList>
            <person name="Angelov A."/>
            <person name="Mientus M."/>
            <person name="Wittenberg S."/>
            <person name="Lehmann R."/>
            <person name="Liesegang H."/>
            <person name="Daniel R."/>
            <person name="Liebl W."/>
        </authorList>
    </citation>
    <scope>NUCLEOTIDE SEQUENCE</scope>
    <source>
        <strain>DSM 6192</strain>
    </source>
</reference>
<sequence>MRRVVLLDLLASRFPDTRRDMLYAYVLCGEVFVDGVCVKDPYLKVREDVRIERRIPRYVSRGGYKLEAALHAWNLDIAGKGFLDVGASTGGFTECLLLHGAAFVHTVDVGYNQLAYKLRVDERVFVHERTNIREVRSLDPVPDAAVVDLSFRSLVPVVGHVLSLTREGWGIFLVKPQFEVVRGGGTPEGFRGVLKDREAIHRVVRETLEACAGQGFVPRRCFPSPVKGKKGNQEFLVLLTGEGEATGFRDLEAWFYSDDRERG</sequence>
<organism evidence="4 5">
    <name type="scientific">Winmispira thermophila (strain ATCC 49972 / DSM 6192 / RI 19.B1)</name>
    <name type="common">Spirochaeta thermophila</name>
    <dbReference type="NCBI Taxonomy" id="665571"/>
    <lineage>
        <taxon>Bacteria</taxon>
        <taxon>Pseudomonadati</taxon>
        <taxon>Spirochaetota</taxon>
        <taxon>Spirochaetia</taxon>
        <taxon>Winmispirales</taxon>
        <taxon>Winmispiraceae</taxon>
        <taxon>Winmispira</taxon>
    </lineage>
</organism>
<evidence type="ECO:0000259" key="3">
    <source>
        <dbReference type="Pfam" id="PF01728"/>
    </source>
</evidence>
<proteinExistence type="predicted"/>
<dbReference type="HOGENOM" id="CLU_058015_3_0_12"/>
<evidence type="ECO:0000313" key="5">
    <source>
        <dbReference type="Proteomes" id="UP000001296"/>
    </source>
</evidence>
<dbReference type="EMBL" id="CP001698">
    <property type="protein sequence ID" value="ADN02242.1"/>
    <property type="molecule type" value="Genomic_DNA"/>
</dbReference>
<evidence type="ECO:0000313" key="4">
    <source>
        <dbReference type="EMBL" id="ADN02242.1"/>
    </source>
</evidence>
<evidence type="ECO:0000256" key="1">
    <source>
        <dbReference type="ARBA" id="ARBA00022884"/>
    </source>
</evidence>
<accession>E0RTL1</accession>
<dbReference type="NCBIfam" id="TIGR00478">
    <property type="entry name" value="tly"/>
    <property type="match status" value="1"/>
</dbReference>
<dbReference type="InterPro" id="IPR029063">
    <property type="entry name" value="SAM-dependent_MTases_sf"/>
</dbReference>
<dbReference type="GO" id="GO:0003723">
    <property type="term" value="F:RNA binding"/>
    <property type="evidence" value="ECO:0007669"/>
    <property type="project" value="UniProtKB-KW"/>
</dbReference>